<dbReference type="GO" id="GO:0031418">
    <property type="term" value="F:L-ascorbic acid binding"/>
    <property type="evidence" value="ECO:0007669"/>
    <property type="project" value="UniProtKB-KW"/>
</dbReference>
<evidence type="ECO:0000313" key="6">
    <source>
        <dbReference type="Proteomes" id="UP000447434"/>
    </source>
</evidence>
<sequence length="191" mass="21507">MGRFSEEVMKLGIEIMTTLVEILGINPTNLTPMIENGMQVVNVNCYPPCPQPELALGIPPHSDYSCLTILHQSSSGLEIMDSEDNTWKSVPHIPGALQVNIGDHFEVLSNGLYKSVWHRGTLNNSKRRISIASLFSLRMDDKVETATELVNDQNPKKYRETSFRDFLNFLVNNEVGPQGKSYRDTLKLKNN</sequence>
<reference evidence="6" key="1">
    <citation type="journal article" date="2020" name="Nat. Commun.">
        <title>Genome sequence of the cluster root forming white lupin.</title>
        <authorList>
            <person name="Hufnagel B."/>
            <person name="Marques A."/>
            <person name="Soriano A."/>
            <person name="Marques L."/>
            <person name="Divol F."/>
            <person name="Doumas P."/>
            <person name="Sallet E."/>
            <person name="Mancinotti D."/>
            <person name="Carrere S."/>
            <person name="Marande W."/>
            <person name="Arribat S."/>
            <person name="Keller J."/>
            <person name="Huneau C."/>
            <person name="Blein T."/>
            <person name="Aime D."/>
            <person name="Laguerre M."/>
            <person name="Taylor J."/>
            <person name="Schubert V."/>
            <person name="Nelson M."/>
            <person name="Geu-Flores F."/>
            <person name="Crespi M."/>
            <person name="Gallardo-Guerrero K."/>
            <person name="Delaux P.-M."/>
            <person name="Salse J."/>
            <person name="Berges H."/>
            <person name="Guyot R."/>
            <person name="Gouzy J."/>
            <person name="Peret B."/>
        </authorList>
    </citation>
    <scope>NUCLEOTIDE SEQUENCE [LARGE SCALE GENOMIC DNA]</scope>
    <source>
        <strain evidence="6">cv. Amiga</strain>
    </source>
</reference>
<dbReference type="Proteomes" id="UP000447434">
    <property type="component" value="Chromosome 1"/>
</dbReference>
<dbReference type="EMBL" id="WOCE01000001">
    <property type="protein sequence ID" value="KAE9621158.1"/>
    <property type="molecule type" value="Genomic_DNA"/>
</dbReference>
<dbReference type="Gene3D" id="2.60.120.330">
    <property type="entry name" value="B-lactam Antibiotic, Isopenicillin N Synthase, Chain"/>
    <property type="match status" value="1"/>
</dbReference>
<keyword evidence="3" id="KW-0408">Iron</keyword>
<evidence type="ECO:0000256" key="2">
    <source>
        <dbReference type="ARBA" id="ARBA00022896"/>
    </source>
</evidence>
<evidence type="ECO:0000259" key="4">
    <source>
        <dbReference type="PROSITE" id="PS51471"/>
    </source>
</evidence>
<protein>
    <submittedName>
        <fullName evidence="5">Putative flavanone 3-dioxygenase</fullName>
    </submittedName>
</protein>
<dbReference type="InterPro" id="IPR027443">
    <property type="entry name" value="IPNS-like_sf"/>
</dbReference>
<evidence type="ECO:0000256" key="3">
    <source>
        <dbReference type="ARBA" id="ARBA00023004"/>
    </source>
</evidence>
<evidence type="ECO:0000256" key="1">
    <source>
        <dbReference type="ARBA" id="ARBA00022723"/>
    </source>
</evidence>
<dbReference type="InterPro" id="IPR044861">
    <property type="entry name" value="IPNS-like_FE2OG_OXY"/>
</dbReference>
<evidence type="ECO:0000313" key="5">
    <source>
        <dbReference type="EMBL" id="KAE9621158.1"/>
    </source>
</evidence>
<name>A0A6A4R2V5_LUPAL</name>
<dbReference type="PROSITE" id="PS51471">
    <property type="entry name" value="FE2OG_OXY"/>
    <property type="match status" value="1"/>
</dbReference>
<keyword evidence="6" id="KW-1185">Reference proteome</keyword>
<dbReference type="AlphaFoldDB" id="A0A6A4R2V5"/>
<feature type="domain" description="Fe2OG dioxygenase" evidence="4">
    <location>
        <begin position="34"/>
        <end position="137"/>
    </location>
</feature>
<comment type="caution">
    <text evidence="5">The sequence shown here is derived from an EMBL/GenBank/DDBJ whole genome shotgun (WGS) entry which is preliminary data.</text>
</comment>
<dbReference type="SUPFAM" id="SSF51197">
    <property type="entry name" value="Clavaminate synthase-like"/>
    <property type="match status" value="1"/>
</dbReference>
<accession>A0A6A4R2V5</accession>
<dbReference type="InterPro" id="IPR005123">
    <property type="entry name" value="Oxoglu/Fe-dep_dioxygenase_dom"/>
</dbReference>
<dbReference type="GO" id="GO:0046872">
    <property type="term" value="F:metal ion binding"/>
    <property type="evidence" value="ECO:0007669"/>
    <property type="project" value="UniProtKB-KW"/>
</dbReference>
<dbReference type="InterPro" id="IPR050295">
    <property type="entry name" value="Plant_2OG-oxidoreductases"/>
</dbReference>
<keyword evidence="5" id="KW-0223">Dioxygenase</keyword>
<gene>
    <name evidence="5" type="ORF">Lalb_Chr01g0010551</name>
</gene>
<dbReference type="Pfam" id="PF03171">
    <property type="entry name" value="2OG-FeII_Oxy"/>
    <property type="match status" value="1"/>
</dbReference>
<dbReference type="GO" id="GO:0051213">
    <property type="term" value="F:dioxygenase activity"/>
    <property type="evidence" value="ECO:0007669"/>
    <property type="project" value="UniProtKB-KW"/>
</dbReference>
<keyword evidence="5" id="KW-0560">Oxidoreductase</keyword>
<dbReference type="PANTHER" id="PTHR47991">
    <property type="entry name" value="OXOGLUTARATE/IRON-DEPENDENT DIOXYGENASE"/>
    <property type="match status" value="1"/>
</dbReference>
<dbReference type="OrthoDB" id="627829at2759"/>
<organism evidence="5 6">
    <name type="scientific">Lupinus albus</name>
    <name type="common">White lupine</name>
    <name type="synonym">Lupinus termis</name>
    <dbReference type="NCBI Taxonomy" id="3870"/>
    <lineage>
        <taxon>Eukaryota</taxon>
        <taxon>Viridiplantae</taxon>
        <taxon>Streptophyta</taxon>
        <taxon>Embryophyta</taxon>
        <taxon>Tracheophyta</taxon>
        <taxon>Spermatophyta</taxon>
        <taxon>Magnoliopsida</taxon>
        <taxon>eudicotyledons</taxon>
        <taxon>Gunneridae</taxon>
        <taxon>Pentapetalae</taxon>
        <taxon>rosids</taxon>
        <taxon>fabids</taxon>
        <taxon>Fabales</taxon>
        <taxon>Fabaceae</taxon>
        <taxon>Papilionoideae</taxon>
        <taxon>50 kb inversion clade</taxon>
        <taxon>genistoids sensu lato</taxon>
        <taxon>core genistoids</taxon>
        <taxon>Genisteae</taxon>
        <taxon>Lupinus</taxon>
    </lineage>
</organism>
<proteinExistence type="predicted"/>
<keyword evidence="1" id="KW-0479">Metal-binding</keyword>
<keyword evidence="2" id="KW-0847">Vitamin C</keyword>